<evidence type="ECO:0000256" key="1">
    <source>
        <dbReference type="SAM" id="MobiDB-lite"/>
    </source>
</evidence>
<organism evidence="3 4">
    <name type="scientific">Didymodactylos carnosus</name>
    <dbReference type="NCBI Taxonomy" id="1234261"/>
    <lineage>
        <taxon>Eukaryota</taxon>
        <taxon>Metazoa</taxon>
        <taxon>Spiralia</taxon>
        <taxon>Gnathifera</taxon>
        <taxon>Rotifera</taxon>
        <taxon>Eurotatoria</taxon>
        <taxon>Bdelloidea</taxon>
        <taxon>Philodinida</taxon>
        <taxon>Philodinidae</taxon>
        <taxon>Didymodactylos</taxon>
    </lineage>
</organism>
<evidence type="ECO:0000313" key="2">
    <source>
        <dbReference type="EMBL" id="CAF1016044.1"/>
    </source>
</evidence>
<dbReference type="Proteomes" id="UP000682733">
    <property type="component" value="Unassembled WGS sequence"/>
</dbReference>
<comment type="caution">
    <text evidence="3">The sequence shown here is derived from an EMBL/GenBank/DDBJ whole genome shotgun (WGS) entry which is preliminary data.</text>
</comment>
<proteinExistence type="predicted"/>
<protein>
    <submittedName>
        <fullName evidence="3">Uncharacterized protein</fullName>
    </submittedName>
</protein>
<accession>A0A8S2J7M6</accession>
<evidence type="ECO:0000313" key="4">
    <source>
        <dbReference type="Proteomes" id="UP000682733"/>
    </source>
</evidence>
<gene>
    <name evidence="2" type="ORF">OVA965_LOCUS15286</name>
    <name evidence="3" type="ORF">TMI583_LOCUS15292</name>
</gene>
<sequence>MKLRSNGRKPNFWSDLHNGKGCKDSPPPAEPVLGPIPKRKKNLRSLIPHLQRFLYKRASDNGNGEKRQETIPLISKSLVSLLKTQGMTKIWAPAPFLMGALTCDFTVKDYVKSAEHVQFRPIEKNFSCFDATNSLIETDGAYFLGVRFLKGQPVLRSAGT</sequence>
<dbReference type="Proteomes" id="UP000677228">
    <property type="component" value="Unassembled WGS sequence"/>
</dbReference>
<reference evidence="3" key="1">
    <citation type="submission" date="2021-02" db="EMBL/GenBank/DDBJ databases">
        <authorList>
            <person name="Nowell W R."/>
        </authorList>
    </citation>
    <scope>NUCLEOTIDE SEQUENCE</scope>
</reference>
<dbReference type="EMBL" id="CAJOBA010006852">
    <property type="protein sequence ID" value="CAF3785100.1"/>
    <property type="molecule type" value="Genomic_DNA"/>
</dbReference>
<dbReference type="AlphaFoldDB" id="A0A8S2J7M6"/>
<dbReference type="EMBL" id="CAJNOK010006843">
    <property type="protein sequence ID" value="CAF1016044.1"/>
    <property type="molecule type" value="Genomic_DNA"/>
</dbReference>
<evidence type="ECO:0000313" key="3">
    <source>
        <dbReference type="EMBL" id="CAF3785100.1"/>
    </source>
</evidence>
<feature type="region of interest" description="Disordered" evidence="1">
    <location>
        <begin position="1"/>
        <end position="36"/>
    </location>
</feature>
<name>A0A8S2J7M6_9BILA</name>